<dbReference type="EMBL" id="AM920437">
    <property type="protein sequence ID" value="CAP98384.1"/>
    <property type="molecule type" value="Genomic_DNA"/>
</dbReference>
<dbReference type="HOGENOM" id="CLU_1448170_0_0_1"/>
<proteinExistence type="predicted"/>
<dbReference type="Proteomes" id="UP000000724">
    <property type="component" value="Contig Pc00c22"/>
</dbReference>
<gene>
    <name evidence="1" type="ORF">Pc22g10960</name>
    <name evidence="1" type="ORF">PCH_Pc22g10960</name>
</gene>
<dbReference type="VEuPathDB" id="FungiDB:PCH_Pc22g10960"/>
<keyword evidence="2" id="KW-1185">Reference proteome</keyword>
<evidence type="ECO:0000313" key="1">
    <source>
        <dbReference type="EMBL" id="CAP98384.1"/>
    </source>
</evidence>
<protein>
    <submittedName>
        <fullName evidence="1">Uncharacterized protein</fullName>
    </submittedName>
</protein>
<reference evidence="1 2" key="1">
    <citation type="journal article" date="2008" name="Nat. Biotechnol.">
        <title>Genome sequencing and analysis of the filamentous fungus Penicillium chrysogenum.</title>
        <authorList>
            <person name="van den Berg M.A."/>
            <person name="Albang R."/>
            <person name="Albermann K."/>
            <person name="Badger J.H."/>
            <person name="Daran J.-M."/>
            <person name="Driessen A.J.M."/>
            <person name="Garcia-Estrada C."/>
            <person name="Fedorova N.D."/>
            <person name="Harris D.M."/>
            <person name="Heijne W.H.M."/>
            <person name="Joardar V.S."/>
            <person name="Kiel J.A.K.W."/>
            <person name="Kovalchuk A."/>
            <person name="Martin J.F."/>
            <person name="Nierman W.C."/>
            <person name="Nijland J.G."/>
            <person name="Pronk J.T."/>
            <person name="Roubos J.A."/>
            <person name="van der Klei I.J."/>
            <person name="van Peij N.N.M.E."/>
            <person name="Veenhuis M."/>
            <person name="von Doehren H."/>
            <person name="Wagner C."/>
            <person name="Wortman J.R."/>
            <person name="Bovenberg R.A.L."/>
        </authorList>
    </citation>
    <scope>NUCLEOTIDE SEQUENCE [LARGE SCALE GENOMIC DNA]</scope>
    <source>
        <strain evidence="2">ATCC 28089 / DSM 1075 / NRRL 1951 / Wisconsin 54-1255</strain>
    </source>
</reference>
<name>B6HVY4_PENRW</name>
<organism evidence="1 2">
    <name type="scientific">Penicillium rubens (strain ATCC 28089 / DSM 1075 / NRRL 1951 / Wisconsin 54-1255)</name>
    <name type="common">Penicillium chrysogenum</name>
    <dbReference type="NCBI Taxonomy" id="500485"/>
    <lineage>
        <taxon>Eukaryota</taxon>
        <taxon>Fungi</taxon>
        <taxon>Dikarya</taxon>
        <taxon>Ascomycota</taxon>
        <taxon>Pezizomycotina</taxon>
        <taxon>Eurotiomycetes</taxon>
        <taxon>Eurotiomycetidae</taxon>
        <taxon>Eurotiales</taxon>
        <taxon>Aspergillaceae</taxon>
        <taxon>Penicillium</taxon>
        <taxon>Penicillium chrysogenum species complex</taxon>
    </lineage>
</organism>
<accession>B6HVY4</accession>
<evidence type="ECO:0000313" key="2">
    <source>
        <dbReference type="Proteomes" id="UP000000724"/>
    </source>
</evidence>
<dbReference type="AlphaFoldDB" id="B6HVY4"/>
<sequence length="187" mass="21037">MHGMVCLYAFVPLCRLSFCFVSLICQFYHLLPDFPFMLVLTSSPPSLPASNRLVPLSERSLLASTSTIGPPHFLSDYFNPIIKLPINQFPIVKALFLPIFKTNLKCKIDKINKKGGYKSVDKSGDSANPSKQTLSRSPRDIRGLYLLLSLFIEFKEIEGTLKVSNTIRETLLLLPLHYCYATSTQFG</sequence>